<sequence>MHRALKIGPFWAHIPGYETRADCPRCGVRESLAHILTECQAPGQDLVWAMTGSLWYRKTKTWSKPTLEDILAVGLGTYAKPTTAKRRESIRRLWRIVISEAAYLIWKLRCERVIEHTDEGDWEHSRIEISRRWHMALNRRLQMDLIATRKSFGLLAHSHLLVLATWSGVIGDEQGLQLDWTRVPRFLQRWARPIRWQS</sequence>
<evidence type="ECO:0000313" key="1">
    <source>
        <dbReference type="EMBL" id="KAH9829848.1"/>
    </source>
</evidence>
<dbReference type="EMBL" id="JADCUA010000035">
    <property type="protein sequence ID" value="KAH9829848.1"/>
    <property type="molecule type" value="Genomic_DNA"/>
</dbReference>
<accession>A0ABQ8K0V4</accession>
<evidence type="ECO:0000313" key="2">
    <source>
        <dbReference type="Proteomes" id="UP000814176"/>
    </source>
</evidence>
<gene>
    <name evidence="1" type="ORF">C8Q71DRAFT_799604</name>
</gene>
<protein>
    <recommendedName>
        <fullName evidence="3">Reverse transcriptase zinc-binding domain-containing protein</fullName>
    </recommendedName>
</protein>
<reference evidence="1 2" key="1">
    <citation type="journal article" date="2021" name="Environ. Microbiol.">
        <title>Gene family expansions and transcriptome signatures uncover fungal adaptations to wood decay.</title>
        <authorList>
            <person name="Hage H."/>
            <person name="Miyauchi S."/>
            <person name="Viragh M."/>
            <person name="Drula E."/>
            <person name="Min B."/>
            <person name="Chaduli D."/>
            <person name="Navarro D."/>
            <person name="Favel A."/>
            <person name="Norest M."/>
            <person name="Lesage-Meessen L."/>
            <person name="Balint B."/>
            <person name="Merenyi Z."/>
            <person name="de Eugenio L."/>
            <person name="Morin E."/>
            <person name="Martinez A.T."/>
            <person name="Baldrian P."/>
            <person name="Stursova M."/>
            <person name="Martinez M.J."/>
            <person name="Novotny C."/>
            <person name="Magnuson J.K."/>
            <person name="Spatafora J.W."/>
            <person name="Maurice S."/>
            <person name="Pangilinan J."/>
            <person name="Andreopoulos W."/>
            <person name="LaButti K."/>
            <person name="Hundley H."/>
            <person name="Na H."/>
            <person name="Kuo A."/>
            <person name="Barry K."/>
            <person name="Lipzen A."/>
            <person name="Henrissat B."/>
            <person name="Riley R."/>
            <person name="Ahrendt S."/>
            <person name="Nagy L.G."/>
            <person name="Grigoriev I.V."/>
            <person name="Martin F."/>
            <person name="Rosso M.N."/>
        </authorList>
    </citation>
    <scope>NUCLEOTIDE SEQUENCE [LARGE SCALE GENOMIC DNA]</scope>
    <source>
        <strain evidence="1 2">CIRM-BRFM 1785</strain>
    </source>
</reference>
<name>A0ABQ8K0V4_9APHY</name>
<dbReference type="GeneID" id="72006631"/>
<keyword evidence="2" id="KW-1185">Reference proteome</keyword>
<organism evidence="1 2">
    <name type="scientific">Rhodofomes roseus</name>
    <dbReference type="NCBI Taxonomy" id="34475"/>
    <lineage>
        <taxon>Eukaryota</taxon>
        <taxon>Fungi</taxon>
        <taxon>Dikarya</taxon>
        <taxon>Basidiomycota</taxon>
        <taxon>Agaricomycotina</taxon>
        <taxon>Agaricomycetes</taxon>
        <taxon>Polyporales</taxon>
        <taxon>Rhodofomes</taxon>
    </lineage>
</organism>
<dbReference type="Proteomes" id="UP000814176">
    <property type="component" value="Unassembled WGS sequence"/>
</dbReference>
<dbReference type="RefSeq" id="XP_047773211.1">
    <property type="nucleotide sequence ID" value="XM_047925899.1"/>
</dbReference>
<proteinExistence type="predicted"/>
<evidence type="ECO:0008006" key="3">
    <source>
        <dbReference type="Google" id="ProtNLM"/>
    </source>
</evidence>
<comment type="caution">
    <text evidence="1">The sequence shown here is derived from an EMBL/GenBank/DDBJ whole genome shotgun (WGS) entry which is preliminary data.</text>
</comment>